<dbReference type="NCBIfam" id="TIGR01087">
    <property type="entry name" value="murD"/>
    <property type="match status" value="1"/>
</dbReference>
<dbReference type="GO" id="GO:0008360">
    <property type="term" value="P:regulation of cell shape"/>
    <property type="evidence" value="ECO:0007669"/>
    <property type="project" value="UniProtKB-KW"/>
</dbReference>
<keyword evidence="22" id="KW-1185">Reference proteome</keyword>
<evidence type="ECO:0000256" key="12">
    <source>
        <dbReference type="ARBA" id="ARBA00022984"/>
    </source>
</evidence>
<evidence type="ECO:0000256" key="9">
    <source>
        <dbReference type="ARBA" id="ARBA00022741"/>
    </source>
</evidence>
<comment type="pathway">
    <text evidence="3 17 18">Cell wall biogenesis; peptidoglycan biosynthesis.</text>
</comment>
<evidence type="ECO:0000256" key="7">
    <source>
        <dbReference type="ARBA" id="ARBA00022490"/>
    </source>
</evidence>
<feature type="binding site" evidence="17">
    <location>
        <begin position="116"/>
        <end position="122"/>
    </location>
    <ligand>
        <name>ATP</name>
        <dbReference type="ChEBI" id="CHEBI:30616"/>
    </ligand>
</feature>
<evidence type="ECO:0000256" key="15">
    <source>
        <dbReference type="ARBA" id="ARBA00032324"/>
    </source>
</evidence>
<dbReference type="Pfam" id="PF08245">
    <property type="entry name" value="Mur_ligase_M"/>
    <property type="match status" value="1"/>
</dbReference>
<proteinExistence type="inferred from homology"/>
<dbReference type="GO" id="GO:0071555">
    <property type="term" value="P:cell wall organization"/>
    <property type="evidence" value="ECO:0007669"/>
    <property type="project" value="UniProtKB-KW"/>
</dbReference>
<dbReference type="OrthoDB" id="9809796at2"/>
<gene>
    <name evidence="17 21" type="primary">murD</name>
    <name evidence="21" type="ORF">SSCH_460012</name>
</gene>
<comment type="subcellular location">
    <subcellularLocation>
        <location evidence="2 17 18">Cytoplasm</location>
    </subcellularLocation>
</comment>
<evidence type="ECO:0000256" key="14">
    <source>
        <dbReference type="ARBA" id="ARBA00030398"/>
    </source>
</evidence>
<dbReference type="GO" id="GO:0005524">
    <property type="term" value="F:ATP binding"/>
    <property type="evidence" value="ECO:0007669"/>
    <property type="project" value="UniProtKB-UniRule"/>
</dbReference>
<dbReference type="AlphaFoldDB" id="A0A0B7MNS1"/>
<evidence type="ECO:0000313" key="21">
    <source>
        <dbReference type="EMBL" id="CEO89362.1"/>
    </source>
</evidence>
<dbReference type="EMBL" id="CDRZ01000243">
    <property type="protein sequence ID" value="CEO89362.1"/>
    <property type="molecule type" value="Genomic_DNA"/>
</dbReference>
<evidence type="ECO:0000256" key="4">
    <source>
        <dbReference type="ARBA" id="ARBA00010416"/>
    </source>
</evidence>
<keyword evidence="8 17" id="KW-0436">Ligase</keyword>
<feature type="domain" description="Mur ligase C-terminal" evidence="19">
    <location>
        <begin position="319"/>
        <end position="431"/>
    </location>
</feature>
<sequence>MFSLQGKKALVIGMARSGQAAARFLAKQGALVTGTDQQSEDMLGSGLQELKKLPISLITGGYPEIKPGDFDLVIVSPGVPRNIEPVLAAERCKIPIWSELELAGRFIKEPIIAVTGTNGKTTTTSLLGFIFKQAGLEVVVAGNIGVPLIQEVEKNLEKPWRRVNYWVVEVSSFQLERIEAFRPHIGVFLNLAPDHLDRHGDLETYGRMKARLFANQRSDDYAVFNLDDPGVLSNMNTIPGQRCGFSCCKLPHRGIGVQGEQIIYNFKGRDELLCTVQDIKMPGSHNLENALAAAAASLLAGVDKEYVAEALTSFPGVPHRIEEVRILDGVCYVNDSKGTNPEAVVKALDSYEGPIILIAGGRNKGGNLDKLMRKITKKAKALILLGEAAPLFRQKAMAVGFDKIWEVSSLAEAVRLAQSMARTGDVVLLSPGCASWDMFRDYEERGNLFRKVVEEL</sequence>
<dbReference type="Pfam" id="PF02875">
    <property type="entry name" value="Mur_ligase_C"/>
    <property type="match status" value="1"/>
</dbReference>
<organism evidence="21 22">
    <name type="scientific">Syntrophaceticus schinkii</name>
    <dbReference type="NCBI Taxonomy" id="499207"/>
    <lineage>
        <taxon>Bacteria</taxon>
        <taxon>Bacillati</taxon>
        <taxon>Bacillota</taxon>
        <taxon>Clostridia</taxon>
        <taxon>Thermoanaerobacterales</taxon>
        <taxon>Thermoanaerobacterales Family III. Incertae Sedis</taxon>
        <taxon>Syntrophaceticus</taxon>
    </lineage>
</organism>
<dbReference type="Gene3D" id="3.90.190.20">
    <property type="entry name" value="Mur ligase, C-terminal domain"/>
    <property type="match status" value="1"/>
</dbReference>
<evidence type="ECO:0000259" key="20">
    <source>
        <dbReference type="Pfam" id="PF08245"/>
    </source>
</evidence>
<evidence type="ECO:0000256" key="3">
    <source>
        <dbReference type="ARBA" id="ARBA00004752"/>
    </source>
</evidence>
<accession>A0A0B7MNS1</accession>
<protein>
    <recommendedName>
        <fullName evidence="6 17">UDP-N-acetylmuramoylalanine--D-glutamate ligase</fullName>
        <ecNumber evidence="5 17">6.3.2.9</ecNumber>
    </recommendedName>
    <alternativeName>
        <fullName evidence="15 17">D-glutamic acid-adding enzyme</fullName>
    </alternativeName>
    <alternativeName>
        <fullName evidence="14 17">UDP-N-acetylmuramoyl-L-alanyl-D-glutamate synthetase</fullName>
    </alternativeName>
</protein>
<name>A0A0B7MNS1_9FIRM</name>
<dbReference type="HAMAP" id="MF_00639">
    <property type="entry name" value="MurD"/>
    <property type="match status" value="1"/>
</dbReference>
<dbReference type="GO" id="GO:0009252">
    <property type="term" value="P:peptidoglycan biosynthetic process"/>
    <property type="evidence" value="ECO:0007669"/>
    <property type="project" value="UniProtKB-UniRule"/>
</dbReference>
<reference evidence="22" key="1">
    <citation type="submission" date="2015-01" db="EMBL/GenBank/DDBJ databases">
        <authorList>
            <person name="Manzoor Shahid"/>
            <person name="Zubair Saima"/>
        </authorList>
    </citation>
    <scope>NUCLEOTIDE SEQUENCE [LARGE SCALE GENOMIC DNA]</scope>
    <source>
        <strain evidence="22">Sp3</strain>
    </source>
</reference>
<evidence type="ECO:0000313" key="22">
    <source>
        <dbReference type="Proteomes" id="UP000046155"/>
    </source>
</evidence>
<evidence type="ECO:0000256" key="6">
    <source>
        <dbReference type="ARBA" id="ARBA00015655"/>
    </source>
</evidence>
<keyword evidence="11 17" id="KW-0133">Cell shape</keyword>
<keyword evidence="7 17" id="KW-0963">Cytoplasm</keyword>
<dbReference type="GO" id="GO:0008764">
    <property type="term" value="F:UDP-N-acetylmuramoylalanine-D-glutamate ligase activity"/>
    <property type="evidence" value="ECO:0007669"/>
    <property type="project" value="UniProtKB-UniRule"/>
</dbReference>
<evidence type="ECO:0000256" key="16">
    <source>
        <dbReference type="ARBA" id="ARBA00047632"/>
    </source>
</evidence>
<evidence type="ECO:0000256" key="2">
    <source>
        <dbReference type="ARBA" id="ARBA00004496"/>
    </source>
</evidence>
<dbReference type="GO" id="GO:0005737">
    <property type="term" value="C:cytoplasm"/>
    <property type="evidence" value="ECO:0007669"/>
    <property type="project" value="UniProtKB-SubCell"/>
</dbReference>
<evidence type="ECO:0000256" key="5">
    <source>
        <dbReference type="ARBA" id="ARBA00012212"/>
    </source>
</evidence>
<dbReference type="RefSeq" id="WP_156972226.1">
    <property type="nucleotide sequence ID" value="NZ_CDRZ01000243.1"/>
</dbReference>
<comment type="similarity">
    <text evidence="4 17">Belongs to the MurCDEF family.</text>
</comment>
<comment type="catalytic activity">
    <reaction evidence="16 17 18">
        <text>UDP-N-acetyl-alpha-D-muramoyl-L-alanine + D-glutamate + ATP = UDP-N-acetyl-alpha-D-muramoyl-L-alanyl-D-glutamate + ADP + phosphate + H(+)</text>
        <dbReference type="Rhea" id="RHEA:16429"/>
        <dbReference type="ChEBI" id="CHEBI:15378"/>
        <dbReference type="ChEBI" id="CHEBI:29986"/>
        <dbReference type="ChEBI" id="CHEBI:30616"/>
        <dbReference type="ChEBI" id="CHEBI:43474"/>
        <dbReference type="ChEBI" id="CHEBI:83898"/>
        <dbReference type="ChEBI" id="CHEBI:83900"/>
        <dbReference type="ChEBI" id="CHEBI:456216"/>
        <dbReference type="EC" id="6.3.2.9"/>
    </reaction>
</comment>
<dbReference type="Gene3D" id="3.40.1190.10">
    <property type="entry name" value="Mur-like, catalytic domain"/>
    <property type="match status" value="1"/>
</dbReference>
<dbReference type="InterPro" id="IPR036615">
    <property type="entry name" value="Mur_ligase_C_dom_sf"/>
</dbReference>
<keyword evidence="10 17" id="KW-0067">ATP-binding</keyword>
<evidence type="ECO:0000259" key="19">
    <source>
        <dbReference type="Pfam" id="PF02875"/>
    </source>
</evidence>
<dbReference type="EC" id="6.3.2.9" evidence="5 17"/>
<evidence type="ECO:0000256" key="18">
    <source>
        <dbReference type="RuleBase" id="RU003664"/>
    </source>
</evidence>
<dbReference type="SUPFAM" id="SSF53623">
    <property type="entry name" value="MurD-like peptide ligases, catalytic domain"/>
    <property type="match status" value="1"/>
</dbReference>
<keyword evidence="9 17" id="KW-0547">Nucleotide-binding</keyword>
<dbReference type="SUPFAM" id="SSF51984">
    <property type="entry name" value="MurCD N-terminal domain"/>
    <property type="match status" value="1"/>
</dbReference>
<keyword evidence="12 17" id="KW-0573">Peptidoglycan synthesis</keyword>
<evidence type="ECO:0000256" key="13">
    <source>
        <dbReference type="ARBA" id="ARBA00023316"/>
    </source>
</evidence>
<keyword evidence="17 18" id="KW-0132">Cell division</keyword>
<dbReference type="InterPro" id="IPR004101">
    <property type="entry name" value="Mur_ligase_C"/>
</dbReference>
<evidence type="ECO:0000256" key="1">
    <source>
        <dbReference type="ARBA" id="ARBA00002734"/>
    </source>
</evidence>
<dbReference type="InterPro" id="IPR013221">
    <property type="entry name" value="Mur_ligase_cen"/>
</dbReference>
<evidence type="ECO:0000256" key="8">
    <source>
        <dbReference type="ARBA" id="ARBA00022598"/>
    </source>
</evidence>
<dbReference type="PANTHER" id="PTHR43692">
    <property type="entry name" value="UDP-N-ACETYLMURAMOYLALANINE--D-GLUTAMATE LIGASE"/>
    <property type="match status" value="1"/>
</dbReference>
<dbReference type="Pfam" id="PF21799">
    <property type="entry name" value="MurD-like_N"/>
    <property type="match status" value="1"/>
</dbReference>
<dbReference type="InterPro" id="IPR005762">
    <property type="entry name" value="MurD"/>
</dbReference>
<feature type="domain" description="Mur ligase central" evidence="20">
    <location>
        <begin position="114"/>
        <end position="296"/>
    </location>
</feature>
<evidence type="ECO:0000256" key="17">
    <source>
        <dbReference type="HAMAP-Rule" id="MF_00639"/>
    </source>
</evidence>
<dbReference type="GO" id="GO:0051301">
    <property type="term" value="P:cell division"/>
    <property type="evidence" value="ECO:0007669"/>
    <property type="project" value="UniProtKB-KW"/>
</dbReference>
<dbReference type="InterPro" id="IPR036565">
    <property type="entry name" value="Mur-like_cat_sf"/>
</dbReference>
<keyword evidence="17 18" id="KW-0131">Cell cycle</keyword>
<dbReference type="SUPFAM" id="SSF53244">
    <property type="entry name" value="MurD-like peptide ligases, peptide-binding domain"/>
    <property type="match status" value="1"/>
</dbReference>
<dbReference type="Proteomes" id="UP000046155">
    <property type="component" value="Unassembled WGS sequence"/>
</dbReference>
<dbReference type="UniPathway" id="UPA00219"/>
<evidence type="ECO:0000256" key="10">
    <source>
        <dbReference type="ARBA" id="ARBA00022840"/>
    </source>
</evidence>
<dbReference type="PANTHER" id="PTHR43692:SF1">
    <property type="entry name" value="UDP-N-ACETYLMURAMOYLALANINE--D-GLUTAMATE LIGASE"/>
    <property type="match status" value="1"/>
</dbReference>
<evidence type="ECO:0000256" key="11">
    <source>
        <dbReference type="ARBA" id="ARBA00022960"/>
    </source>
</evidence>
<keyword evidence="13 17" id="KW-0961">Cell wall biogenesis/degradation</keyword>
<comment type="function">
    <text evidence="1 17 18">Cell wall formation. Catalyzes the addition of glutamate to the nucleotide precursor UDP-N-acetylmuramoyl-L-alanine (UMA).</text>
</comment>
<dbReference type="Gene3D" id="3.40.50.720">
    <property type="entry name" value="NAD(P)-binding Rossmann-like Domain"/>
    <property type="match status" value="1"/>
</dbReference>